<dbReference type="SUPFAM" id="SSF58104">
    <property type="entry name" value="Methyl-accepting chemotaxis protein (MCP) signaling domain"/>
    <property type="match status" value="1"/>
</dbReference>
<dbReference type="Gene3D" id="1.10.287.950">
    <property type="entry name" value="Methyl-accepting chemotaxis protein"/>
    <property type="match status" value="1"/>
</dbReference>
<dbReference type="OrthoDB" id="9807021at2"/>
<dbReference type="GO" id="GO:0004888">
    <property type="term" value="F:transmembrane signaling receptor activity"/>
    <property type="evidence" value="ECO:0007669"/>
    <property type="project" value="InterPro"/>
</dbReference>
<dbReference type="AlphaFoldDB" id="A0A163M0E4"/>
<evidence type="ECO:0000256" key="3">
    <source>
        <dbReference type="PROSITE-ProRule" id="PRU00284"/>
    </source>
</evidence>
<organism evidence="5 6">
    <name type="scientific">Paenibacillus glucanolyticus</name>
    <dbReference type="NCBI Taxonomy" id="59843"/>
    <lineage>
        <taxon>Bacteria</taxon>
        <taxon>Bacillati</taxon>
        <taxon>Bacillota</taxon>
        <taxon>Bacilli</taxon>
        <taxon>Bacillales</taxon>
        <taxon>Paenibacillaceae</taxon>
        <taxon>Paenibacillus</taxon>
    </lineage>
</organism>
<proteinExistence type="inferred from homology"/>
<dbReference type="KEGG" id="pglu:A3958_22475"/>
<dbReference type="PROSITE" id="PS50111">
    <property type="entry name" value="CHEMOTAXIS_TRANSDUC_2"/>
    <property type="match status" value="1"/>
</dbReference>
<keyword evidence="1 3" id="KW-0807">Transducer</keyword>
<feature type="domain" description="Methyl-accepting transducer" evidence="4">
    <location>
        <begin position="115"/>
        <end position="291"/>
    </location>
</feature>
<dbReference type="InterPro" id="IPR004090">
    <property type="entry name" value="Chemotax_Me-accpt_rcpt"/>
</dbReference>
<dbReference type="PANTHER" id="PTHR32089">
    <property type="entry name" value="METHYL-ACCEPTING CHEMOTAXIS PROTEIN MCPB"/>
    <property type="match status" value="1"/>
</dbReference>
<evidence type="ECO:0000313" key="6">
    <source>
        <dbReference type="Proteomes" id="UP000076796"/>
    </source>
</evidence>
<accession>A0A163M0E4</accession>
<comment type="similarity">
    <text evidence="2">Belongs to the methyl-accepting chemotaxis (MCP) protein family.</text>
</comment>
<evidence type="ECO:0000259" key="4">
    <source>
        <dbReference type="PROSITE" id="PS50111"/>
    </source>
</evidence>
<reference evidence="5" key="1">
    <citation type="journal article" date="2016" name="Genome Announc.">
        <title>Draft genomes of two strains of Paenibacillus glucanolyticus with capability to degrade lignocellulose.</title>
        <authorList>
            <person name="Mathews S.L."/>
            <person name="Pawlak J."/>
            <person name="Grunden A.M."/>
        </authorList>
    </citation>
    <scope>NUCLEOTIDE SEQUENCE [LARGE SCALE GENOMIC DNA]</scope>
    <source>
        <strain evidence="5">SLM1</strain>
    </source>
</reference>
<evidence type="ECO:0000256" key="1">
    <source>
        <dbReference type="ARBA" id="ARBA00023224"/>
    </source>
</evidence>
<dbReference type="InterPro" id="IPR004089">
    <property type="entry name" value="MCPsignal_dom"/>
</dbReference>
<evidence type="ECO:0000313" key="5">
    <source>
        <dbReference type="EMBL" id="KZS48630.1"/>
    </source>
</evidence>
<dbReference type="GeneID" id="97555803"/>
<gene>
    <name evidence="5" type="ORF">AWU65_23200</name>
</gene>
<dbReference type="GO" id="GO:0007165">
    <property type="term" value="P:signal transduction"/>
    <property type="evidence" value="ECO:0007669"/>
    <property type="project" value="UniProtKB-KW"/>
</dbReference>
<name>A0A163M0E4_9BACL</name>
<dbReference type="PRINTS" id="PR00260">
    <property type="entry name" value="CHEMTRNSDUCR"/>
</dbReference>
<comment type="caution">
    <text evidence="5">The sequence shown here is derived from an EMBL/GenBank/DDBJ whole genome shotgun (WGS) entry which is preliminary data.</text>
</comment>
<dbReference type="SUPFAM" id="SSF103190">
    <property type="entry name" value="Sensory domain-like"/>
    <property type="match status" value="1"/>
</dbReference>
<dbReference type="GO" id="GO:0016020">
    <property type="term" value="C:membrane"/>
    <property type="evidence" value="ECO:0007669"/>
    <property type="project" value="InterPro"/>
</dbReference>
<dbReference type="GO" id="GO:0006935">
    <property type="term" value="P:chemotaxis"/>
    <property type="evidence" value="ECO:0007669"/>
    <property type="project" value="InterPro"/>
</dbReference>
<dbReference type="RefSeq" id="WP_006210842.1">
    <property type="nucleotide sequence ID" value="NZ_CBCSBX010000001.1"/>
</dbReference>
<dbReference type="EMBL" id="LWMH01000001">
    <property type="protein sequence ID" value="KZS48630.1"/>
    <property type="molecule type" value="Genomic_DNA"/>
</dbReference>
<dbReference type="Proteomes" id="UP000076796">
    <property type="component" value="Unassembled WGS sequence"/>
</dbReference>
<dbReference type="Pfam" id="PF00015">
    <property type="entry name" value="MCPsignal"/>
    <property type="match status" value="1"/>
</dbReference>
<dbReference type="PANTHER" id="PTHR32089:SF112">
    <property type="entry name" value="LYSOZYME-LIKE PROTEIN-RELATED"/>
    <property type="match status" value="1"/>
</dbReference>
<evidence type="ECO:0000256" key="2">
    <source>
        <dbReference type="ARBA" id="ARBA00029447"/>
    </source>
</evidence>
<dbReference type="InterPro" id="IPR029151">
    <property type="entry name" value="Sensor-like_sf"/>
</dbReference>
<sequence length="291" mass="31493">MVNVTEVQTQHELIRAFVRIAPLLNNLTNDDITIGIYDTEKLIINYPGKTFSLNVSPGDPLMEGDIVTNAIRNNTALSAVVPKELFGFPLAARAIPLHDEQGRVIGGVGMGTSLEKANKLFEMAESFSAIVEQTTASIEDISQSVSHLTERVTNVTTQMKDVSSSAQQIGKISTVVKEISEQSNMLGLNASIEAARAGEAGRGFSVVADEIRKLATISKENVDRINGITKNIQELLLGLNHAFSDIHTLTDSQSGAIREFSVTIQEISNKAEELAQVAEETLFSKESKPIV</sequence>
<protein>
    <submittedName>
        <fullName evidence="5">Chemotaxis protein</fullName>
    </submittedName>
</protein>
<dbReference type="SMART" id="SM00283">
    <property type="entry name" value="MA"/>
    <property type="match status" value="1"/>
</dbReference>
<dbReference type="STRING" id="59843.A3958_22475"/>
<keyword evidence="6" id="KW-1185">Reference proteome</keyword>